<evidence type="ECO:0000259" key="7">
    <source>
        <dbReference type="Pfam" id="PF13734"/>
    </source>
</evidence>
<dbReference type="RefSeq" id="WP_257931244.1">
    <property type="nucleotide sequence ID" value="NZ_JAMZED010000012.1"/>
</dbReference>
<accession>A0A9X2NS86</accession>
<feature type="chain" id="PRO_5044703788" evidence="6">
    <location>
        <begin position="23"/>
        <end position="478"/>
    </location>
</feature>
<keyword evidence="4" id="KW-0378">Hydrolase</keyword>
<dbReference type="InterPro" id="IPR038765">
    <property type="entry name" value="Papain-like_cys_pep_sf"/>
</dbReference>
<dbReference type="Gene3D" id="3.90.70.50">
    <property type="entry name" value="Peptidase C10, streptopain"/>
    <property type="match status" value="2"/>
</dbReference>
<evidence type="ECO:0000313" key="9">
    <source>
        <dbReference type="EMBL" id="MCR6507628.1"/>
    </source>
</evidence>
<feature type="domain" description="Spi protease inhibitor" evidence="7">
    <location>
        <begin position="84"/>
        <end position="140"/>
    </location>
</feature>
<sequence>MKNKFYFLLLLLGMLMCSCENAIDENYVQNVASTGVLVTKTNPIDEVTIDVVKKVAGMYGNMQGAQTRGGEEKTIEEVVPVKNEKGDVLMYVVNYAGNAGYVILSGTNEYQPILAYSETGKFDIAKSQERGTSVWLQEQQYAVENVAASPDSVRRQNARAWAAFFDEQERVNLVQQGVQTRAVDPNLSSQLGNFIEESLQRWSDEGYMVYTYFVDGDSEYFTPYEMEEIKDALDMQADKRFDDIYHTVYLRVKEESSTNAVNPLLKSTWNQTGGYATHVSNGYTGCVAVAVGQIMRYHEYPLLYNWGAMAYNYATDMTALFLAEVGEKVGMKYEEGSSTSNIDKACSALKGYGYMKSNIIKHSSSSVQWCLNQQRPVYMRGVDQNEGGHAWVCDGYKETERRYYCDVMALDGGVWDHEKKFYYRSVYYKCVDKSDTYYHMNWGWGGSGDGYFYENAVNPSPYNFSTDRKDIVDIYPFK</sequence>
<feature type="signal peptide" evidence="6">
    <location>
        <begin position="1"/>
        <end position="22"/>
    </location>
</feature>
<dbReference type="GO" id="GO:0006508">
    <property type="term" value="P:proteolysis"/>
    <property type="evidence" value="ECO:0007669"/>
    <property type="project" value="UniProtKB-KW"/>
</dbReference>
<keyword evidence="5" id="KW-0788">Thiol protease</keyword>
<comment type="caution">
    <text evidence="8">The sequence shown here is derived from an EMBL/GenBank/DDBJ whole genome shotgun (WGS) entry which is preliminary data.</text>
</comment>
<evidence type="ECO:0000313" key="8">
    <source>
        <dbReference type="EMBL" id="MCR6504447.1"/>
    </source>
</evidence>
<dbReference type="InterPro" id="IPR000200">
    <property type="entry name" value="Peptidase_C10"/>
</dbReference>
<reference evidence="8" key="2">
    <citation type="submission" date="2022-04" db="EMBL/GenBank/DDBJ databases">
        <authorList>
            <person name="Fokt H."/>
            <person name="Baines J."/>
        </authorList>
    </citation>
    <scope>NUCLEOTIDE SEQUENCE</scope>
    <source>
        <strain evidence="8">KH365_2</strain>
        <strain evidence="9">KH569_7</strain>
    </source>
</reference>
<dbReference type="InterPro" id="IPR025896">
    <property type="entry name" value="Spi_Prtas-inh"/>
</dbReference>
<evidence type="ECO:0000256" key="4">
    <source>
        <dbReference type="ARBA" id="ARBA00022801"/>
    </source>
</evidence>
<dbReference type="InterPro" id="IPR044934">
    <property type="entry name" value="Streptopain_sf"/>
</dbReference>
<reference evidence="8" key="1">
    <citation type="journal article" date="2022" name="Arch. Microbiol.">
        <title>Bacteroides muris sp. nov. isolated from the cecum of wild-derived house mice.</title>
        <authorList>
            <person name="Fokt H."/>
            <person name="Unni R."/>
            <person name="Repnik U."/>
            <person name="Schmitz R.A."/>
            <person name="Bramkamp M."/>
            <person name="Baines J.F."/>
            <person name="Unterweger D."/>
        </authorList>
    </citation>
    <scope>NUCLEOTIDE SEQUENCE</scope>
    <source>
        <strain evidence="8">KH365_2</strain>
        <strain evidence="9">KH569_7</strain>
    </source>
</reference>
<dbReference type="Pfam" id="PF13734">
    <property type="entry name" value="Inhibitor_I69"/>
    <property type="match status" value="1"/>
</dbReference>
<keyword evidence="2" id="KW-0645">Protease</keyword>
<evidence type="ECO:0000256" key="3">
    <source>
        <dbReference type="ARBA" id="ARBA00022729"/>
    </source>
</evidence>
<comment type="similarity">
    <text evidence="1">Belongs to the peptidase C10 family.</text>
</comment>
<dbReference type="EMBL" id="JAMZEE010000009">
    <property type="protein sequence ID" value="MCR6507628.1"/>
    <property type="molecule type" value="Genomic_DNA"/>
</dbReference>
<evidence type="ECO:0000256" key="6">
    <source>
        <dbReference type="SAM" id="SignalP"/>
    </source>
</evidence>
<evidence type="ECO:0000256" key="1">
    <source>
        <dbReference type="ARBA" id="ARBA00009693"/>
    </source>
</evidence>
<keyword evidence="3 6" id="KW-0732">Signal</keyword>
<proteinExistence type="inferred from homology"/>
<dbReference type="PROSITE" id="PS51257">
    <property type="entry name" value="PROKAR_LIPOPROTEIN"/>
    <property type="match status" value="1"/>
</dbReference>
<dbReference type="AlphaFoldDB" id="A0A9X2NS86"/>
<evidence type="ECO:0000313" key="10">
    <source>
        <dbReference type="Proteomes" id="UP001143192"/>
    </source>
</evidence>
<dbReference type="Proteomes" id="UP001143810">
    <property type="component" value="Unassembled WGS sequence"/>
</dbReference>
<dbReference type="SUPFAM" id="SSF54001">
    <property type="entry name" value="Cysteine proteinases"/>
    <property type="match status" value="1"/>
</dbReference>
<dbReference type="GO" id="GO:0008234">
    <property type="term" value="F:cysteine-type peptidase activity"/>
    <property type="evidence" value="ECO:0007669"/>
    <property type="project" value="UniProtKB-KW"/>
</dbReference>
<evidence type="ECO:0000256" key="5">
    <source>
        <dbReference type="ARBA" id="ARBA00022807"/>
    </source>
</evidence>
<dbReference type="Pfam" id="PF01640">
    <property type="entry name" value="Peptidase_C10"/>
    <property type="match status" value="1"/>
</dbReference>
<evidence type="ECO:0000256" key="2">
    <source>
        <dbReference type="ARBA" id="ARBA00022670"/>
    </source>
</evidence>
<name>A0A9X2NS86_9BACE</name>
<organism evidence="8 10">
    <name type="scientific">Bacteroides muris</name>
    <name type="common">ex Fokt et al. 2023</name>
    <dbReference type="NCBI Taxonomy" id="2937417"/>
    <lineage>
        <taxon>Bacteria</taxon>
        <taxon>Pseudomonadati</taxon>
        <taxon>Bacteroidota</taxon>
        <taxon>Bacteroidia</taxon>
        <taxon>Bacteroidales</taxon>
        <taxon>Bacteroidaceae</taxon>
        <taxon>Bacteroides</taxon>
    </lineage>
</organism>
<dbReference type="EMBL" id="JAMZED010000012">
    <property type="protein sequence ID" value="MCR6504447.1"/>
    <property type="molecule type" value="Genomic_DNA"/>
</dbReference>
<keyword evidence="10" id="KW-1185">Reference proteome</keyword>
<dbReference type="PRINTS" id="PR00797">
    <property type="entry name" value="STREPTOPAIN"/>
</dbReference>
<gene>
    <name evidence="9" type="ORF">M1B78_05420</name>
    <name evidence="8" type="ORF">M1B79_07050</name>
</gene>
<dbReference type="Proteomes" id="UP001143192">
    <property type="component" value="Unassembled WGS sequence"/>
</dbReference>
<protein>
    <submittedName>
        <fullName evidence="8">C10 family peptidase</fullName>
    </submittedName>
</protein>